<name>A0A0N4VIH5_ENTVE</name>
<dbReference type="GO" id="GO:0016020">
    <property type="term" value="C:membrane"/>
    <property type="evidence" value="ECO:0007669"/>
    <property type="project" value="UniProtKB-SubCell"/>
</dbReference>
<evidence type="ECO:0000256" key="1">
    <source>
        <dbReference type="ARBA" id="ARBA00004141"/>
    </source>
</evidence>
<dbReference type="SUPFAM" id="SSF52091">
    <property type="entry name" value="SpoIIaa-like"/>
    <property type="match status" value="1"/>
</dbReference>
<evidence type="ECO:0000313" key="9">
    <source>
        <dbReference type="WBParaSite" id="EVEC_0001062801-mRNA-1"/>
    </source>
</evidence>
<dbReference type="PROSITE" id="PS50801">
    <property type="entry name" value="STAS"/>
    <property type="match status" value="1"/>
</dbReference>
<feature type="transmembrane region" description="Helical" evidence="5">
    <location>
        <begin position="486"/>
        <end position="511"/>
    </location>
</feature>
<keyword evidence="3 5" id="KW-1133">Transmembrane helix</keyword>
<feature type="domain" description="STAS" evidence="6">
    <location>
        <begin position="550"/>
        <end position="672"/>
    </location>
</feature>
<keyword evidence="8" id="KW-1185">Reference proteome</keyword>
<dbReference type="InterPro" id="IPR011547">
    <property type="entry name" value="SLC26A/SulP_dom"/>
</dbReference>
<proteinExistence type="predicted"/>
<dbReference type="GO" id="GO:0008271">
    <property type="term" value="F:secondary active sulfate transmembrane transporter activity"/>
    <property type="evidence" value="ECO:0007669"/>
    <property type="project" value="InterPro"/>
</dbReference>
<dbReference type="AlphaFoldDB" id="A0A0N4VIH5"/>
<dbReference type="InterPro" id="IPR002645">
    <property type="entry name" value="STAS_dom"/>
</dbReference>
<dbReference type="PROSITE" id="PS01130">
    <property type="entry name" value="SLC26A"/>
    <property type="match status" value="1"/>
</dbReference>
<dbReference type="InterPro" id="IPR036513">
    <property type="entry name" value="STAS_dom_sf"/>
</dbReference>
<feature type="transmembrane region" description="Helical" evidence="5">
    <location>
        <begin position="391"/>
        <end position="412"/>
    </location>
</feature>
<evidence type="ECO:0000313" key="7">
    <source>
        <dbReference type="EMBL" id="VDD95220.1"/>
    </source>
</evidence>
<dbReference type="InterPro" id="IPR001902">
    <property type="entry name" value="SLC26A/SulP_fam"/>
</dbReference>
<feature type="transmembrane region" description="Helical" evidence="5">
    <location>
        <begin position="223"/>
        <end position="243"/>
    </location>
</feature>
<feature type="transmembrane region" description="Helical" evidence="5">
    <location>
        <begin position="349"/>
        <end position="371"/>
    </location>
</feature>
<accession>A0A0N4VIH5</accession>
<comment type="subcellular location">
    <subcellularLocation>
        <location evidence="1">Membrane</location>
        <topology evidence="1">Multi-pass membrane protein</topology>
    </subcellularLocation>
</comment>
<dbReference type="InterPro" id="IPR018045">
    <property type="entry name" value="S04_transporter_CS"/>
</dbReference>
<dbReference type="WBParaSite" id="EVEC_0001062801-mRNA-1">
    <property type="protein sequence ID" value="EVEC_0001062801-mRNA-1"/>
    <property type="gene ID" value="EVEC_0001062801"/>
</dbReference>
<evidence type="ECO:0000256" key="5">
    <source>
        <dbReference type="SAM" id="Phobius"/>
    </source>
</evidence>
<feature type="transmembrane region" description="Helical" evidence="5">
    <location>
        <begin position="275"/>
        <end position="296"/>
    </location>
</feature>
<organism evidence="9">
    <name type="scientific">Enterobius vermicularis</name>
    <name type="common">Human pinworm</name>
    <dbReference type="NCBI Taxonomy" id="51028"/>
    <lineage>
        <taxon>Eukaryota</taxon>
        <taxon>Metazoa</taxon>
        <taxon>Ecdysozoa</taxon>
        <taxon>Nematoda</taxon>
        <taxon>Chromadorea</taxon>
        <taxon>Rhabditida</taxon>
        <taxon>Spirurina</taxon>
        <taxon>Oxyuridomorpha</taxon>
        <taxon>Oxyuroidea</taxon>
        <taxon>Oxyuridae</taxon>
        <taxon>Enterobius</taxon>
    </lineage>
</organism>
<reference evidence="7 8" key="2">
    <citation type="submission" date="2018-10" db="EMBL/GenBank/DDBJ databases">
        <authorList>
            <consortium name="Pathogen Informatics"/>
        </authorList>
    </citation>
    <scope>NUCLEOTIDE SEQUENCE [LARGE SCALE GENOMIC DNA]</scope>
</reference>
<evidence type="ECO:0000256" key="2">
    <source>
        <dbReference type="ARBA" id="ARBA00022692"/>
    </source>
</evidence>
<dbReference type="STRING" id="51028.A0A0N4VIH5"/>
<keyword evidence="2 5" id="KW-0812">Transmembrane</keyword>
<dbReference type="Pfam" id="PF00916">
    <property type="entry name" value="Sulfate_transp"/>
    <property type="match status" value="1"/>
</dbReference>
<dbReference type="EMBL" id="UXUI01010427">
    <property type="protein sequence ID" value="VDD95220.1"/>
    <property type="molecule type" value="Genomic_DNA"/>
</dbReference>
<keyword evidence="4 5" id="KW-0472">Membrane</keyword>
<feature type="transmembrane region" description="Helical" evidence="5">
    <location>
        <begin position="191"/>
        <end position="211"/>
    </location>
</feature>
<dbReference type="Proteomes" id="UP000274131">
    <property type="component" value="Unassembled WGS sequence"/>
</dbReference>
<dbReference type="Gene3D" id="3.30.750.24">
    <property type="entry name" value="STAS domain"/>
    <property type="match status" value="1"/>
</dbReference>
<dbReference type="PANTHER" id="PTHR11814">
    <property type="entry name" value="SULFATE TRANSPORTER"/>
    <property type="match status" value="1"/>
</dbReference>
<evidence type="ECO:0000313" key="8">
    <source>
        <dbReference type="Proteomes" id="UP000274131"/>
    </source>
</evidence>
<gene>
    <name evidence="7" type="ORF">EVEC_LOCUS9971</name>
</gene>
<dbReference type="Pfam" id="PF01740">
    <property type="entry name" value="STAS"/>
    <property type="match status" value="1"/>
</dbReference>
<evidence type="ECO:0000259" key="6">
    <source>
        <dbReference type="PROSITE" id="PS50801"/>
    </source>
</evidence>
<sequence>MLDEAGRFRIRRIGKLQRAIHCFKTRCTVERTIKSLSKFITILDWLPKYNWQNSFFGDLSGGLTMAVFTVPQAIAQAAVTGVDPVYGLYTAIFPSFLYIFFGTSKHISLGGFAVLSLMTHAAIENVMVQQATSYNYTHYVNHSLYEVENMTEIEYNQTILNLNWLDNETMIEAITTEEWTEGYRPVKPIQVATTIMFLSGIIQLLLGTFQLEFLTNYFSDQVISGFVIGGCVHVFFAQIGDLLGIRLQRRAGPGYLYYRIKDLIAHLHETQIPTVVISACSIMFLIFSKIVLAPWLSKVFLFPIPYELILAVIATTATNFAELSDRFSISVVGNIPTEFPLPSVPRFDFVTSIIQQALGIAEIALAVHVTVAKIVENRYDYGIPCRQELRALGVVGLTSSFFPVFPVTSVFARSVIGTATGGSTQLTSFFCALALLSVVLYIGPALEYLPKCVLASIVVVSMKVYFDKFGEVKKLWPMFKIDLIIWIVSMILTICFDMAGGLAIAALFALLTTLFRNQRPKWHYLSKNDKGHYRETKKKEVKYIDCETCIFRMDGPLIFTSVDRFVTSLRKCVTNWKRIRAQKNYKFMTIEEMNEEAENYERIKSEVKYSAFSRRDRKRTTGRPEERFSLVIDCSGFPYVDYLGLATIKKVYAELVQSGVIVYLAEPRGQFK</sequence>
<reference evidence="9" key="1">
    <citation type="submission" date="2017-02" db="UniProtKB">
        <authorList>
            <consortium name="WormBaseParasite"/>
        </authorList>
    </citation>
    <scope>IDENTIFICATION</scope>
</reference>
<dbReference type="CDD" id="cd07042">
    <property type="entry name" value="STAS_SulP_like_sulfate_transporter"/>
    <property type="match status" value="1"/>
</dbReference>
<evidence type="ECO:0000256" key="4">
    <source>
        <dbReference type="ARBA" id="ARBA00023136"/>
    </source>
</evidence>
<feature type="transmembrane region" description="Helical" evidence="5">
    <location>
        <begin position="424"/>
        <end position="441"/>
    </location>
</feature>
<protein>
    <submittedName>
        <fullName evidence="9">STAS domain-containing protein</fullName>
    </submittedName>
</protein>
<dbReference type="OrthoDB" id="288203at2759"/>
<evidence type="ECO:0000256" key="3">
    <source>
        <dbReference type="ARBA" id="ARBA00022989"/>
    </source>
</evidence>